<evidence type="ECO:0000259" key="9">
    <source>
        <dbReference type="Pfam" id="PF01035"/>
    </source>
</evidence>
<dbReference type="Gene3D" id="3.30.160.70">
    <property type="entry name" value="Methylated DNA-protein cysteine methyltransferase domain"/>
    <property type="match status" value="1"/>
</dbReference>
<evidence type="ECO:0000256" key="8">
    <source>
        <dbReference type="ARBA" id="ARBA00049348"/>
    </source>
</evidence>
<keyword evidence="5" id="KW-0808">Transferase</keyword>
<dbReference type="PROSITE" id="PS00374">
    <property type="entry name" value="MGMT"/>
    <property type="match status" value="1"/>
</dbReference>
<dbReference type="NCBIfam" id="TIGR00589">
    <property type="entry name" value="ogt"/>
    <property type="match status" value="1"/>
</dbReference>
<sequence>MYTTRYTSPLGEMTILADDQALYGLWFNDQKYFGAGYDLAAYPQGRSRQGQAAIDWLTQYFAGQNPDPSQLKLKLQTTPFRQKVYQALLTVPYGDTATYKQLSDQLQGAHPRQNLARAVGGAIAHNPIMLIIPCHRVVGTSGQLTGYSGGLARKKALLKLEEAK</sequence>
<evidence type="ECO:0000313" key="11">
    <source>
        <dbReference type="EMBL" id="GFZ27388.1"/>
    </source>
</evidence>
<dbReference type="PANTHER" id="PTHR10815">
    <property type="entry name" value="METHYLATED-DNA--PROTEIN-CYSTEINE METHYLTRANSFERASE"/>
    <property type="match status" value="1"/>
</dbReference>
<keyword evidence="7" id="KW-0234">DNA repair</keyword>
<evidence type="ECO:0000313" key="12">
    <source>
        <dbReference type="Proteomes" id="UP000677218"/>
    </source>
</evidence>
<comment type="catalytic activity">
    <reaction evidence="8">
        <text>a 6-O-methyl-2'-deoxyguanosine in DNA + L-cysteinyl-[protein] = S-methyl-L-cysteinyl-[protein] + a 2'-deoxyguanosine in DNA</text>
        <dbReference type="Rhea" id="RHEA:24000"/>
        <dbReference type="Rhea" id="RHEA-COMP:10131"/>
        <dbReference type="Rhea" id="RHEA-COMP:10132"/>
        <dbReference type="Rhea" id="RHEA-COMP:11367"/>
        <dbReference type="Rhea" id="RHEA-COMP:11368"/>
        <dbReference type="ChEBI" id="CHEBI:29950"/>
        <dbReference type="ChEBI" id="CHEBI:82612"/>
        <dbReference type="ChEBI" id="CHEBI:85445"/>
        <dbReference type="ChEBI" id="CHEBI:85448"/>
        <dbReference type="EC" id="2.1.1.63"/>
    </reaction>
</comment>
<keyword evidence="6" id="KW-0227">DNA damage</keyword>
<name>A0A916VIK1_9LACO</name>
<dbReference type="GO" id="GO:0032259">
    <property type="term" value="P:methylation"/>
    <property type="evidence" value="ECO:0007669"/>
    <property type="project" value="UniProtKB-KW"/>
</dbReference>
<evidence type="ECO:0000256" key="5">
    <source>
        <dbReference type="ARBA" id="ARBA00022679"/>
    </source>
</evidence>
<dbReference type="GO" id="GO:0003908">
    <property type="term" value="F:methylated-DNA-[protein]-cysteine S-methyltransferase activity"/>
    <property type="evidence" value="ECO:0007669"/>
    <property type="project" value="UniProtKB-EC"/>
</dbReference>
<dbReference type="CDD" id="cd06445">
    <property type="entry name" value="ATase"/>
    <property type="match status" value="1"/>
</dbReference>
<dbReference type="PANTHER" id="PTHR10815:SF5">
    <property type="entry name" value="METHYLATED-DNA--PROTEIN-CYSTEINE METHYLTRANSFERASE"/>
    <property type="match status" value="1"/>
</dbReference>
<comment type="caution">
    <text evidence="11">The sequence shown here is derived from an EMBL/GenBank/DDBJ whole genome shotgun (WGS) entry which is preliminary data.</text>
</comment>
<evidence type="ECO:0000259" key="10">
    <source>
        <dbReference type="Pfam" id="PF02870"/>
    </source>
</evidence>
<protein>
    <recommendedName>
        <fullName evidence="3">methylated-DNA--[protein]-cysteine S-methyltransferase</fullName>
        <ecNumber evidence="3">2.1.1.63</ecNumber>
    </recommendedName>
</protein>
<evidence type="ECO:0000256" key="4">
    <source>
        <dbReference type="ARBA" id="ARBA00022603"/>
    </source>
</evidence>
<evidence type="ECO:0000256" key="1">
    <source>
        <dbReference type="ARBA" id="ARBA00001286"/>
    </source>
</evidence>
<dbReference type="Proteomes" id="UP000677218">
    <property type="component" value="Unassembled WGS sequence"/>
</dbReference>
<evidence type="ECO:0000256" key="6">
    <source>
        <dbReference type="ARBA" id="ARBA00022763"/>
    </source>
</evidence>
<dbReference type="Pfam" id="PF01035">
    <property type="entry name" value="DNA_binding_1"/>
    <property type="match status" value="1"/>
</dbReference>
<evidence type="ECO:0000256" key="3">
    <source>
        <dbReference type="ARBA" id="ARBA00011918"/>
    </source>
</evidence>
<dbReference type="InterPro" id="IPR014048">
    <property type="entry name" value="MethylDNA_cys_MeTrfase_DNA-bd"/>
</dbReference>
<dbReference type="InterPro" id="IPR001497">
    <property type="entry name" value="MethylDNA_cys_MeTrfase_AS"/>
</dbReference>
<feature type="domain" description="Methylated-DNA-[protein]-cysteine S-methyltransferase DNA binding" evidence="9">
    <location>
        <begin position="79"/>
        <end position="162"/>
    </location>
</feature>
<reference evidence="11" key="1">
    <citation type="submission" date="2020-08" db="EMBL/GenBank/DDBJ databases">
        <title>Taxonomic study for Lactobacillus species isolated from hardwood bark.</title>
        <authorList>
            <person name="Tohno M."/>
            <person name="Tanizawa Y."/>
        </authorList>
    </citation>
    <scope>NUCLEOTIDE SEQUENCE</scope>
    <source>
        <strain evidence="11">B40</strain>
    </source>
</reference>
<feature type="domain" description="Methylguanine DNA methyltransferase ribonuclease-like" evidence="10">
    <location>
        <begin position="1"/>
        <end position="74"/>
    </location>
</feature>
<accession>A0A916VIK1</accession>
<dbReference type="RefSeq" id="WP_212781079.1">
    <property type="nucleotide sequence ID" value="NZ_BMAY01000009.1"/>
</dbReference>
<comment type="catalytic activity">
    <reaction evidence="1">
        <text>a 4-O-methyl-thymidine in DNA + L-cysteinyl-[protein] = a thymidine in DNA + S-methyl-L-cysteinyl-[protein]</text>
        <dbReference type="Rhea" id="RHEA:53428"/>
        <dbReference type="Rhea" id="RHEA-COMP:10131"/>
        <dbReference type="Rhea" id="RHEA-COMP:10132"/>
        <dbReference type="Rhea" id="RHEA-COMP:13555"/>
        <dbReference type="Rhea" id="RHEA-COMP:13556"/>
        <dbReference type="ChEBI" id="CHEBI:29950"/>
        <dbReference type="ChEBI" id="CHEBI:82612"/>
        <dbReference type="ChEBI" id="CHEBI:137386"/>
        <dbReference type="ChEBI" id="CHEBI:137387"/>
        <dbReference type="EC" id="2.1.1.63"/>
    </reaction>
</comment>
<dbReference type="InterPro" id="IPR008332">
    <property type="entry name" value="MethylG_MeTrfase_N"/>
</dbReference>
<organism evidence="11 12">
    <name type="scientific">Lactobacillus corticis</name>
    <dbReference type="NCBI Taxonomy" id="2201249"/>
    <lineage>
        <taxon>Bacteria</taxon>
        <taxon>Bacillati</taxon>
        <taxon>Bacillota</taxon>
        <taxon>Bacilli</taxon>
        <taxon>Lactobacillales</taxon>
        <taxon>Lactobacillaceae</taxon>
        <taxon>Lactobacillus</taxon>
    </lineage>
</organism>
<dbReference type="InterPro" id="IPR036217">
    <property type="entry name" value="MethylDNA_cys_MeTrfase_DNAb"/>
</dbReference>
<dbReference type="GO" id="GO:0006281">
    <property type="term" value="P:DNA repair"/>
    <property type="evidence" value="ECO:0007669"/>
    <property type="project" value="UniProtKB-KW"/>
</dbReference>
<evidence type="ECO:0000256" key="2">
    <source>
        <dbReference type="ARBA" id="ARBA00008711"/>
    </source>
</evidence>
<dbReference type="AlphaFoldDB" id="A0A916VIK1"/>
<dbReference type="EC" id="2.1.1.63" evidence="3"/>
<evidence type="ECO:0000256" key="7">
    <source>
        <dbReference type="ARBA" id="ARBA00023204"/>
    </source>
</evidence>
<keyword evidence="4 11" id="KW-0489">Methyltransferase</keyword>
<dbReference type="SUPFAM" id="SSF53155">
    <property type="entry name" value="Methylated DNA-protein cysteine methyltransferase domain"/>
    <property type="match status" value="1"/>
</dbReference>
<proteinExistence type="inferred from homology"/>
<dbReference type="FunFam" id="1.10.10.10:FF:000214">
    <property type="entry name" value="Methylated-DNA--protein-cysteine methyltransferase"/>
    <property type="match status" value="1"/>
</dbReference>
<dbReference type="Gene3D" id="1.10.10.10">
    <property type="entry name" value="Winged helix-like DNA-binding domain superfamily/Winged helix DNA-binding domain"/>
    <property type="match status" value="1"/>
</dbReference>
<dbReference type="SUPFAM" id="SSF46767">
    <property type="entry name" value="Methylated DNA-protein cysteine methyltransferase, C-terminal domain"/>
    <property type="match status" value="1"/>
</dbReference>
<dbReference type="EMBL" id="BMAY01000009">
    <property type="protein sequence ID" value="GFZ27388.1"/>
    <property type="molecule type" value="Genomic_DNA"/>
</dbReference>
<gene>
    <name evidence="11" type="primary">ada</name>
    <name evidence="11" type="ORF">LCB40_12680</name>
</gene>
<dbReference type="InterPro" id="IPR036388">
    <property type="entry name" value="WH-like_DNA-bd_sf"/>
</dbReference>
<keyword evidence="12" id="KW-1185">Reference proteome</keyword>
<comment type="similarity">
    <text evidence="2">Belongs to the MGMT family.</text>
</comment>
<dbReference type="Pfam" id="PF02870">
    <property type="entry name" value="Methyltransf_1N"/>
    <property type="match status" value="1"/>
</dbReference>
<dbReference type="InterPro" id="IPR036631">
    <property type="entry name" value="MGMT_N_sf"/>
</dbReference>